<feature type="region of interest" description="Disordered" evidence="2">
    <location>
        <begin position="1"/>
        <end position="29"/>
    </location>
</feature>
<dbReference type="EMBL" id="CAAE01014581">
    <property type="protein sequence ID" value="CAF99583.1"/>
    <property type="molecule type" value="Genomic_DNA"/>
</dbReference>
<gene>
    <name evidence="3" type="ORF">GSTENG00017715001</name>
</gene>
<dbReference type="InterPro" id="IPR051375">
    <property type="entry name" value="Tuftelin_GRINL1A/MYZAP/CCD68"/>
</dbReference>
<organism evidence="3">
    <name type="scientific">Tetraodon nigroviridis</name>
    <name type="common">Spotted green pufferfish</name>
    <name type="synonym">Chelonodon nigroviridis</name>
    <dbReference type="NCBI Taxonomy" id="99883"/>
    <lineage>
        <taxon>Eukaryota</taxon>
        <taxon>Metazoa</taxon>
        <taxon>Chordata</taxon>
        <taxon>Craniata</taxon>
        <taxon>Vertebrata</taxon>
        <taxon>Euteleostomi</taxon>
        <taxon>Actinopterygii</taxon>
        <taxon>Neopterygii</taxon>
        <taxon>Teleostei</taxon>
        <taxon>Neoteleostei</taxon>
        <taxon>Acanthomorphata</taxon>
        <taxon>Eupercaria</taxon>
        <taxon>Tetraodontiformes</taxon>
        <taxon>Tetradontoidea</taxon>
        <taxon>Tetraodontidae</taxon>
        <taxon>Tetraodon</taxon>
    </lineage>
</organism>
<accession>Q4SIE9</accession>
<dbReference type="PANTHER" id="PTHR23171">
    <property type="entry name" value="GDOWN1"/>
    <property type="match status" value="1"/>
</dbReference>
<evidence type="ECO:0000313" key="3">
    <source>
        <dbReference type="EMBL" id="CAF99583.1"/>
    </source>
</evidence>
<dbReference type="AlphaFoldDB" id="Q4SIE9"/>
<dbReference type="KEGG" id="tng:GSTEN00017715G001"/>
<comment type="caution">
    <text evidence="3">The sequence shown here is derived from an EMBL/GenBank/DDBJ whole genome shotgun (WGS) entry which is preliminary data.</text>
</comment>
<name>Q4SIE9_TETNG</name>
<dbReference type="PANTHER" id="PTHR23171:SF3">
    <property type="entry name" value="COILED-COIL DOMAIN-CONTAINING PROTEIN 68"/>
    <property type="match status" value="1"/>
</dbReference>
<evidence type="ECO:0000256" key="1">
    <source>
        <dbReference type="SAM" id="Coils"/>
    </source>
</evidence>
<proteinExistence type="predicted"/>
<sequence>DMTNGAPDAALQHHGSKGSGERTDPERQQEAMARQWTVSHLQDEMRYIREVSGATAASSQALSWSGVDGVCVLPVPVQVRDSLEKVRERMYGQFGGMQQSMQKLSQEIREANAHRRSLESEVKTRTSAMDAYDQMNNSLITANISLQKSLLENCQSRADRREELKSLNNTFEKAQRRLQEKEKELEAAQAENQTLRLQVESSREAQAQALQELSARLQQEYDEKLQAEQEKHREEIENLQAQLDEYILRLEEAERKIQAAESQIAEKDQRISEVERLLGCMGKEKTQLETKLQECEQRLHLLELTDTTDASVARSSKDLQSEAASLRERIKHLNDMVFCQQRKVKSMIEEVESLRAQVAQKDMFISELLDRIAIVECENTELEDKLKYFMSIQNRPQAALETREVGVGCDLLPSSCSDSEPPTSSLQSGRDEVDADGQTTPDQSAPALNLMQPRSRTPQVYSPFLRLLEYTANIKID</sequence>
<reference evidence="3" key="2">
    <citation type="submission" date="2004-02" db="EMBL/GenBank/DDBJ databases">
        <authorList>
            <consortium name="Genoscope"/>
            <consortium name="Whitehead Institute Centre for Genome Research"/>
        </authorList>
    </citation>
    <scope>NUCLEOTIDE SEQUENCE</scope>
</reference>
<keyword evidence="1" id="KW-0175">Coiled coil</keyword>
<dbReference type="OrthoDB" id="8788688at2759"/>
<feature type="non-terminal residue" evidence="3">
    <location>
        <position position="1"/>
    </location>
</feature>
<protein>
    <submittedName>
        <fullName evidence="3">(spotted green pufferfish) hypothetical protein</fullName>
    </submittedName>
</protein>
<feature type="region of interest" description="Disordered" evidence="2">
    <location>
        <begin position="414"/>
        <end position="453"/>
    </location>
</feature>
<dbReference type="GO" id="GO:0035556">
    <property type="term" value="P:intracellular signal transduction"/>
    <property type="evidence" value="ECO:0007669"/>
    <property type="project" value="TreeGrafter"/>
</dbReference>
<feature type="coiled-coil region" evidence="1">
    <location>
        <begin position="157"/>
        <end position="336"/>
    </location>
</feature>
<feature type="compositionally biased region" description="Low complexity" evidence="2">
    <location>
        <begin position="414"/>
        <end position="425"/>
    </location>
</feature>
<feature type="compositionally biased region" description="Basic and acidic residues" evidence="2">
    <location>
        <begin position="19"/>
        <end position="29"/>
    </location>
</feature>
<reference evidence="3" key="1">
    <citation type="journal article" date="2004" name="Nature">
        <title>Genome duplication in the teleost fish Tetraodon nigroviridis reveals the early vertebrate proto-karyotype.</title>
        <authorList>
            <person name="Jaillon O."/>
            <person name="Aury J.-M."/>
            <person name="Brunet F."/>
            <person name="Petit J.-L."/>
            <person name="Stange-Thomann N."/>
            <person name="Mauceli E."/>
            <person name="Bouneau L."/>
            <person name="Fischer C."/>
            <person name="Ozouf-Costaz C."/>
            <person name="Bernot A."/>
            <person name="Nicaud S."/>
            <person name="Jaffe D."/>
            <person name="Fisher S."/>
            <person name="Lutfalla G."/>
            <person name="Dossat C."/>
            <person name="Segurens B."/>
            <person name="Dasilva C."/>
            <person name="Salanoubat M."/>
            <person name="Levy M."/>
            <person name="Boudet N."/>
            <person name="Castellano S."/>
            <person name="Anthouard V."/>
            <person name="Jubin C."/>
            <person name="Castelli V."/>
            <person name="Katinka M."/>
            <person name="Vacherie B."/>
            <person name="Biemont C."/>
            <person name="Skalli Z."/>
            <person name="Cattolico L."/>
            <person name="Poulain J."/>
            <person name="De Berardinis V."/>
            <person name="Cruaud C."/>
            <person name="Duprat S."/>
            <person name="Brottier P."/>
            <person name="Coutanceau J.-P."/>
            <person name="Gouzy J."/>
            <person name="Parra G."/>
            <person name="Lardier G."/>
            <person name="Chapple C."/>
            <person name="McKernan K.J."/>
            <person name="McEwan P."/>
            <person name="Bosak S."/>
            <person name="Kellis M."/>
            <person name="Volff J.-N."/>
            <person name="Guigo R."/>
            <person name="Zody M.C."/>
            <person name="Mesirov J."/>
            <person name="Lindblad-Toh K."/>
            <person name="Birren B."/>
            <person name="Nusbaum C."/>
            <person name="Kahn D."/>
            <person name="Robinson-Rechavi M."/>
            <person name="Laudet V."/>
            <person name="Schachter V."/>
            <person name="Quetier F."/>
            <person name="Saurin W."/>
            <person name="Scarpelli C."/>
            <person name="Wincker P."/>
            <person name="Lander E.S."/>
            <person name="Weissenbach J."/>
            <person name="Roest Crollius H."/>
        </authorList>
    </citation>
    <scope>NUCLEOTIDE SEQUENCE [LARGE SCALE GENOMIC DNA]</scope>
</reference>
<evidence type="ECO:0000256" key="2">
    <source>
        <dbReference type="SAM" id="MobiDB-lite"/>
    </source>
</evidence>